<keyword evidence="4" id="KW-0811">Translocation</keyword>
<dbReference type="InterPro" id="IPR007231">
    <property type="entry name" value="Nucleoporin_int_Nup93/Nic96"/>
</dbReference>
<evidence type="ECO:0000256" key="4">
    <source>
        <dbReference type="RuleBase" id="RU364035"/>
    </source>
</evidence>
<dbReference type="EMBL" id="MU071041">
    <property type="protein sequence ID" value="KAF5826316.1"/>
    <property type="molecule type" value="Genomic_DNA"/>
</dbReference>
<keyword evidence="4" id="KW-0813">Transport</keyword>
<dbReference type="PANTHER" id="PTHR11225">
    <property type="entry name" value="NUCLEAR PORE COMPLEX PROTEIN NUP93 NUCLEOPORIN NUP93 DEAD EYE PROTEIN"/>
    <property type="match status" value="1"/>
</dbReference>
<comment type="caution">
    <text evidence="5">The sequence shown here is derived from an EMBL/GenBank/DDBJ whole genome shotgun (WGS) entry which is preliminary data.</text>
</comment>
<gene>
    <name evidence="5" type="ORF">DUNSADRAFT_3613</name>
</gene>
<evidence type="ECO:0000256" key="3">
    <source>
        <dbReference type="ARBA" id="ARBA00023242"/>
    </source>
</evidence>
<proteinExistence type="inferred from homology"/>
<organism evidence="5 6">
    <name type="scientific">Dunaliella salina</name>
    <name type="common">Green alga</name>
    <name type="synonym">Protococcus salinus</name>
    <dbReference type="NCBI Taxonomy" id="3046"/>
    <lineage>
        <taxon>Eukaryota</taxon>
        <taxon>Viridiplantae</taxon>
        <taxon>Chlorophyta</taxon>
        <taxon>core chlorophytes</taxon>
        <taxon>Chlorophyceae</taxon>
        <taxon>CS clade</taxon>
        <taxon>Chlamydomonadales</taxon>
        <taxon>Dunaliellaceae</taxon>
        <taxon>Dunaliella</taxon>
    </lineage>
</organism>
<reference evidence="5" key="1">
    <citation type="submission" date="2017-08" db="EMBL/GenBank/DDBJ databases">
        <authorList>
            <person name="Polle J.E."/>
            <person name="Barry K."/>
            <person name="Cushman J."/>
            <person name="Schmutz J."/>
            <person name="Tran D."/>
            <person name="Hathwaick L.T."/>
            <person name="Yim W.C."/>
            <person name="Jenkins J."/>
            <person name="Mckie-Krisberg Z.M."/>
            <person name="Prochnik S."/>
            <person name="Lindquist E."/>
            <person name="Dockter R.B."/>
            <person name="Adam C."/>
            <person name="Molina H."/>
            <person name="Bunkerborg J."/>
            <person name="Jin E."/>
            <person name="Buchheim M."/>
            <person name="Magnuson J."/>
        </authorList>
    </citation>
    <scope>NUCLEOTIDE SEQUENCE</scope>
    <source>
        <strain evidence="5">CCAP 19/18</strain>
    </source>
</reference>
<keyword evidence="4" id="KW-0653">Protein transport</keyword>
<evidence type="ECO:0000313" key="6">
    <source>
        <dbReference type="Proteomes" id="UP000815325"/>
    </source>
</evidence>
<keyword evidence="6" id="KW-1185">Reference proteome</keyword>
<comment type="subcellular location">
    <subcellularLocation>
        <location evidence="1">Nucleus envelope</location>
    </subcellularLocation>
    <subcellularLocation>
        <location evidence="4">Nucleus</location>
        <location evidence="4">Nuclear pore complex</location>
    </subcellularLocation>
</comment>
<dbReference type="Pfam" id="PF04097">
    <property type="entry name" value="Nic96"/>
    <property type="match status" value="1"/>
</dbReference>
<dbReference type="PANTHER" id="PTHR11225:SF4">
    <property type="entry name" value="NUCLEAR PORE COMPLEX PROTEIN NUP93"/>
    <property type="match status" value="1"/>
</dbReference>
<evidence type="ECO:0000313" key="5">
    <source>
        <dbReference type="EMBL" id="KAF5826316.1"/>
    </source>
</evidence>
<evidence type="ECO:0000256" key="1">
    <source>
        <dbReference type="ARBA" id="ARBA00004259"/>
    </source>
</evidence>
<keyword evidence="3 4" id="KW-0539">Nucleus</keyword>
<dbReference type="Proteomes" id="UP000815325">
    <property type="component" value="Unassembled WGS sequence"/>
</dbReference>
<protein>
    <recommendedName>
        <fullName evidence="4">Nuclear pore protein</fullName>
    </recommendedName>
</protein>
<evidence type="ECO:0000256" key="2">
    <source>
        <dbReference type="ARBA" id="ARBA00010186"/>
    </source>
</evidence>
<sequence>MRGQDARARIGPNADTGSQREVEAFDQLGAIWELMLASHKGRHDLALQKLHEMGFVPLEKARVEHCIRATQASLHPAVQERLQDVLAIAADTIAAQKAGASREKLFTLRNELDALCLFANSVFFRVPQVVYQKLCETAASFS</sequence>
<keyword evidence="4" id="KW-0509">mRNA transport</keyword>
<name>A0ABQ7FVQ6_DUNSA</name>
<keyword evidence="4" id="KW-0472">Membrane</keyword>
<accession>A0ABQ7FVQ6</accession>
<comment type="similarity">
    <text evidence="2 4">Belongs to the nucleoporin interacting component (NIC) family.</text>
</comment>
<keyword evidence="4" id="KW-0906">Nuclear pore complex</keyword>